<feature type="transmembrane region" description="Helical" evidence="7">
    <location>
        <begin position="305"/>
        <end position="325"/>
    </location>
</feature>
<feature type="transmembrane region" description="Helical" evidence="7">
    <location>
        <begin position="331"/>
        <end position="351"/>
    </location>
</feature>
<sequence length="367" mass="36870">MAFPAVPAPRPEYVRSPGAAGGADGARPAPRTRSRRGRRLLALAAVVLVVVEIVVVAPEVGNAVAALQAIDVDWFGVAVVATVVSMSMFGLGRRRLLAAAGVRTPAGASVAAAFVANALHVTLPGGAAFSTAYTYRWMRDRGATVAVGTWVLVAGGVLATGSLVALGLAGALLAGRSGGLVGSVCELLGLLAVAVLVRHLSRHPELVRAACAHVLTRVNRLRRREPAAGAAALDDLVGQLQAVRPRPADWFAAGGCAVANWAFDLGCLAACAAALQMHGLGLPLLLVAYTAGMATSGLSPLPGGIGVVDATLVLALTAGGVPVAAALPVVVLYRLISVVGVVAAGWVCYVVQQVRPGAAAVGTAASR</sequence>
<evidence type="ECO:0000313" key="9">
    <source>
        <dbReference type="Proteomes" id="UP001597182"/>
    </source>
</evidence>
<evidence type="ECO:0000256" key="7">
    <source>
        <dbReference type="SAM" id="Phobius"/>
    </source>
</evidence>
<feature type="region of interest" description="Disordered" evidence="6">
    <location>
        <begin position="1"/>
        <end position="32"/>
    </location>
</feature>
<feature type="transmembrane region" description="Helical" evidence="7">
    <location>
        <begin position="40"/>
        <end position="60"/>
    </location>
</feature>
<keyword evidence="5 7" id="KW-0472">Membrane</keyword>
<feature type="transmembrane region" description="Helical" evidence="7">
    <location>
        <begin position="179"/>
        <end position="197"/>
    </location>
</feature>
<protein>
    <submittedName>
        <fullName evidence="8">YbhN family protein</fullName>
    </submittedName>
</protein>
<feature type="transmembrane region" description="Helical" evidence="7">
    <location>
        <begin position="72"/>
        <end position="91"/>
    </location>
</feature>
<evidence type="ECO:0000313" key="8">
    <source>
        <dbReference type="EMBL" id="MFD1235087.1"/>
    </source>
</evidence>
<dbReference type="Proteomes" id="UP001597182">
    <property type="component" value="Unassembled WGS sequence"/>
</dbReference>
<proteinExistence type="predicted"/>
<evidence type="ECO:0000256" key="4">
    <source>
        <dbReference type="ARBA" id="ARBA00022989"/>
    </source>
</evidence>
<evidence type="ECO:0000256" key="1">
    <source>
        <dbReference type="ARBA" id="ARBA00004651"/>
    </source>
</evidence>
<dbReference type="Pfam" id="PF03706">
    <property type="entry name" value="LPG_synthase_TM"/>
    <property type="match status" value="1"/>
</dbReference>
<feature type="transmembrane region" description="Helical" evidence="7">
    <location>
        <begin position="250"/>
        <end position="275"/>
    </location>
</feature>
<feature type="compositionally biased region" description="Pro residues" evidence="6">
    <location>
        <begin position="1"/>
        <end position="10"/>
    </location>
</feature>
<name>A0ABW3VIV1_9PSEU</name>
<dbReference type="RefSeq" id="WP_339121985.1">
    <property type="nucleotide sequence ID" value="NZ_BAABKS010000080.1"/>
</dbReference>
<keyword evidence="4 7" id="KW-1133">Transmembrane helix</keyword>
<gene>
    <name evidence="8" type="ORF">ACFQ34_17490</name>
</gene>
<comment type="caution">
    <text evidence="8">The sequence shown here is derived from an EMBL/GenBank/DDBJ whole genome shotgun (WGS) entry which is preliminary data.</text>
</comment>
<dbReference type="PANTHER" id="PTHR39087:SF2">
    <property type="entry name" value="UPF0104 MEMBRANE PROTEIN MJ1595"/>
    <property type="match status" value="1"/>
</dbReference>
<feature type="transmembrane region" description="Helical" evidence="7">
    <location>
        <begin position="281"/>
        <end position="298"/>
    </location>
</feature>
<dbReference type="EMBL" id="JBHTMB010000144">
    <property type="protein sequence ID" value="MFD1235087.1"/>
    <property type="molecule type" value="Genomic_DNA"/>
</dbReference>
<evidence type="ECO:0000256" key="2">
    <source>
        <dbReference type="ARBA" id="ARBA00022475"/>
    </source>
</evidence>
<reference evidence="9" key="1">
    <citation type="journal article" date="2019" name="Int. J. Syst. Evol. Microbiol.">
        <title>The Global Catalogue of Microorganisms (GCM) 10K type strain sequencing project: providing services to taxonomists for standard genome sequencing and annotation.</title>
        <authorList>
            <consortium name="The Broad Institute Genomics Platform"/>
            <consortium name="The Broad Institute Genome Sequencing Center for Infectious Disease"/>
            <person name="Wu L."/>
            <person name="Ma J."/>
        </authorList>
    </citation>
    <scope>NUCLEOTIDE SEQUENCE [LARGE SCALE GENOMIC DNA]</scope>
    <source>
        <strain evidence="9">CCUG 49018</strain>
    </source>
</reference>
<organism evidence="8 9">
    <name type="scientific">Pseudonocardia benzenivorans</name>
    <dbReference type="NCBI Taxonomy" id="228005"/>
    <lineage>
        <taxon>Bacteria</taxon>
        <taxon>Bacillati</taxon>
        <taxon>Actinomycetota</taxon>
        <taxon>Actinomycetes</taxon>
        <taxon>Pseudonocardiales</taxon>
        <taxon>Pseudonocardiaceae</taxon>
        <taxon>Pseudonocardia</taxon>
    </lineage>
</organism>
<dbReference type="PANTHER" id="PTHR39087">
    <property type="entry name" value="UPF0104 MEMBRANE PROTEIN MJ1595"/>
    <property type="match status" value="1"/>
</dbReference>
<keyword evidence="9" id="KW-1185">Reference proteome</keyword>
<evidence type="ECO:0000256" key="5">
    <source>
        <dbReference type="ARBA" id="ARBA00023136"/>
    </source>
</evidence>
<feature type="transmembrane region" description="Helical" evidence="7">
    <location>
        <begin position="145"/>
        <end position="173"/>
    </location>
</feature>
<evidence type="ECO:0000256" key="6">
    <source>
        <dbReference type="SAM" id="MobiDB-lite"/>
    </source>
</evidence>
<keyword evidence="2" id="KW-1003">Cell membrane</keyword>
<accession>A0ABW3VIV1</accession>
<dbReference type="InterPro" id="IPR022791">
    <property type="entry name" value="L-PG_synthase/AglD"/>
</dbReference>
<keyword evidence="3 7" id="KW-0812">Transmembrane</keyword>
<evidence type="ECO:0000256" key="3">
    <source>
        <dbReference type="ARBA" id="ARBA00022692"/>
    </source>
</evidence>
<comment type="subcellular location">
    <subcellularLocation>
        <location evidence="1">Cell membrane</location>
        <topology evidence="1">Multi-pass membrane protein</topology>
    </subcellularLocation>
</comment>